<dbReference type="EMBL" id="HBIW01024985">
    <property type="protein sequence ID" value="CAE0706112.1"/>
    <property type="molecule type" value="Transcribed_RNA"/>
</dbReference>
<proteinExistence type="predicted"/>
<dbReference type="SUPFAM" id="SSF81324">
    <property type="entry name" value="Voltage-gated potassium channels"/>
    <property type="match status" value="1"/>
</dbReference>
<keyword evidence="2" id="KW-0812">Transmembrane</keyword>
<feature type="region of interest" description="Disordered" evidence="1">
    <location>
        <begin position="253"/>
        <end position="275"/>
    </location>
</feature>
<dbReference type="AlphaFoldDB" id="A0A7S4EDU5"/>
<keyword evidence="2" id="KW-0472">Membrane</keyword>
<dbReference type="EMBL" id="CAKKNE010000005">
    <property type="protein sequence ID" value="CAH0375608.1"/>
    <property type="molecule type" value="Genomic_DNA"/>
</dbReference>
<reference evidence="4" key="1">
    <citation type="submission" date="2021-01" db="EMBL/GenBank/DDBJ databases">
        <authorList>
            <person name="Corre E."/>
            <person name="Pelletier E."/>
            <person name="Niang G."/>
            <person name="Scheremetjew M."/>
            <person name="Finn R."/>
            <person name="Kale V."/>
            <person name="Holt S."/>
            <person name="Cochrane G."/>
            <person name="Meng A."/>
            <person name="Brown T."/>
            <person name="Cohen L."/>
        </authorList>
    </citation>
    <scope>NUCLEOTIDE SEQUENCE</scope>
    <source>
        <strain evidence="4">CCMP1756</strain>
    </source>
</reference>
<reference evidence="5" key="2">
    <citation type="submission" date="2021-11" db="EMBL/GenBank/DDBJ databases">
        <authorList>
            <consortium name="Genoscope - CEA"/>
            <person name="William W."/>
        </authorList>
    </citation>
    <scope>NUCLEOTIDE SEQUENCE</scope>
</reference>
<evidence type="ECO:0000313" key="4">
    <source>
        <dbReference type="EMBL" id="CAE0706112.1"/>
    </source>
</evidence>
<accession>A0A7S4EDU5</accession>
<evidence type="ECO:0008006" key="8">
    <source>
        <dbReference type="Google" id="ProtNLM"/>
    </source>
</evidence>
<evidence type="ECO:0000256" key="3">
    <source>
        <dbReference type="SAM" id="SignalP"/>
    </source>
</evidence>
<keyword evidence="3" id="KW-0732">Signal</keyword>
<evidence type="ECO:0000313" key="7">
    <source>
        <dbReference type="Proteomes" id="UP000789595"/>
    </source>
</evidence>
<evidence type="ECO:0000313" key="5">
    <source>
        <dbReference type="EMBL" id="CAH0363801.1"/>
    </source>
</evidence>
<feature type="transmembrane region" description="Helical" evidence="2">
    <location>
        <begin position="96"/>
        <end position="114"/>
    </location>
</feature>
<evidence type="ECO:0000256" key="2">
    <source>
        <dbReference type="SAM" id="Phobius"/>
    </source>
</evidence>
<sequence>MTFPALLAHSSPPLRLWRFAGVVFLVAQAISDSLSLRDTWKAKHIVEQCLTDGAPRTIEGVECNRCITKAWQKPAVGHPERLYDEKLHAYVHQVDYIVWWYLLLDIFVHLISGRKVSKDGYKDLKPLYHSYLKSWWFSVDVGCLMPGLISALLAYILRRTGLNHPLHFAVTHIKIRLHPPKKLIRPGKIIRQLLFSLLRFAMHHRRLVRSLIAEIEIVARVAETGRLIARETHVLAELEEQFEDAYYARGSLRADSPKNAPRRSSPRLAERKKLR</sequence>
<feature type="transmembrane region" description="Helical" evidence="2">
    <location>
        <begin position="134"/>
        <end position="157"/>
    </location>
</feature>
<evidence type="ECO:0000256" key="1">
    <source>
        <dbReference type="SAM" id="MobiDB-lite"/>
    </source>
</evidence>
<feature type="signal peptide" evidence="3">
    <location>
        <begin position="1"/>
        <end position="35"/>
    </location>
</feature>
<dbReference type="Proteomes" id="UP000789595">
    <property type="component" value="Unassembled WGS sequence"/>
</dbReference>
<keyword evidence="2" id="KW-1133">Transmembrane helix</keyword>
<keyword evidence="7" id="KW-1185">Reference proteome</keyword>
<feature type="chain" id="PRO_5036212381" description="Ion transport domain-containing protein" evidence="3">
    <location>
        <begin position="36"/>
        <end position="275"/>
    </location>
</feature>
<name>A0A7S4EDU5_9STRA</name>
<dbReference type="EMBL" id="CAKKNE010000001">
    <property type="protein sequence ID" value="CAH0363801.1"/>
    <property type="molecule type" value="Genomic_DNA"/>
</dbReference>
<organism evidence="4">
    <name type="scientific">Pelagomonas calceolata</name>
    <dbReference type="NCBI Taxonomy" id="35677"/>
    <lineage>
        <taxon>Eukaryota</taxon>
        <taxon>Sar</taxon>
        <taxon>Stramenopiles</taxon>
        <taxon>Ochrophyta</taxon>
        <taxon>Pelagophyceae</taxon>
        <taxon>Pelagomonadales</taxon>
        <taxon>Pelagomonadaceae</taxon>
        <taxon>Pelagomonas</taxon>
    </lineage>
</organism>
<protein>
    <recommendedName>
        <fullName evidence="8">Ion transport domain-containing protein</fullName>
    </recommendedName>
</protein>
<evidence type="ECO:0000313" key="6">
    <source>
        <dbReference type="EMBL" id="CAH0375608.1"/>
    </source>
</evidence>
<gene>
    <name evidence="4" type="ORF">PCAL00307_LOCUS21562</name>
    <name evidence="5" type="ORF">PECAL_1P01360</name>
    <name evidence="6" type="ORF">PECAL_5P01410</name>
</gene>